<evidence type="ECO:0000256" key="1">
    <source>
        <dbReference type="ARBA" id="ARBA00004450"/>
    </source>
</evidence>
<gene>
    <name evidence="3" type="ORF">BQ2448_6504</name>
</gene>
<comment type="similarity">
    <text evidence="2">Belongs to the FMP52 family.</text>
</comment>
<keyword evidence="4" id="KW-1185">Reference proteome</keyword>
<dbReference type="PANTHER" id="PTHR14097">
    <property type="entry name" value="OXIDOREDUCTASE HTATIP2"/>
    <property type="match status" value="1"/>
</dbReference>
<evidence type="ECO:0000313" key="3">
    <source>
        <dbReference type="EMBL" id="SCV74072.1"/>
    </source>
</evidence>
<evidence type="ECO:0000313" key="4">
    <source>
        <dbReference type="Proteomes" id="UP000198372"/>
    </source>
</evidence>
<organism evidence="3 4">
    <name type="scientific">Microbotryum intermedium</name>
    <dbReference type="NCBI Taxonomy" id="269621"/>
    <lineage>
        <taxon>Eukaryota</taxon>
        <taxon>Fungi</taxon>
        <taxon>Dikarya</taxon>
        <taxon>Basidiomycota</taxon>
        <taxon>Pucciniomycotina</taxon>
        <taxon>Microbotryomycetes</taxon>
        <taxon>Microbotryales</taxon>
        <taxon>Microbotryaceae</taxon>
        <taxon>Microbotryum</taxon>
    </lineage>
</organism>
<dbReference type="Proteomes" id="UP000198372">
    <property type="component" value="Unassembled WGS sequence"/>
</dbReference>
<proteinExistence type="inferred from homology"/>
<protein>
    <submittedName>
        <fullName evidence="3">BQ2448_6504 protein</fullName>
    </submittedName>
</protein>
<evidence type="ECO:0000256" key="2">
    <source>
        <dbReference type="ARBA" id="ARBA00006617"/>
    </source>
</evidence>
<comment type="subcellular location">
    <subcellularLocation>
        <location evidence="1">Mitochondrion outer membrane</location>
        <topology evidence="1">Peripheral membrane protein</topology>
    </subcellularLocation>
</comment>
<dbReference type="AlphaFoldDB" id="A0A238FJW0"/>
<dbReference type="InterPro" id="IPR036291">
    <property type="entry name" value="NAD(P)-bd_dom_sf"/>
</dbReference>
<dbReference type="STRING" id="269621.A0A238FJW0"/>
<dbReference type="GO" id="GO:0005741">
    <property type="term" value="C:mitochondrial outer membrane"/>
    <property type="evidence" value="ECO:0007669"/>
    <property type="project" value="UniProtKB-SubCell"/>
</dbReference>
<dbReference type="Gene3D" id="3.40.50.720">
    <property type="entry name" value="NAD(P)-binding Rossmann-like Domain"/>
    <property type="match status" value="1"/>
</dbReference>
<name>A0A238FJW0_9BASI</name>
<dbReference type="OrthoDB" id="430436at2759"/>
<dbReference type="EMBL" id="FMSP01000020">
    <property type="protein sequence ID" value="SCV74072.1"/>
    <property type="molecule type" value="Genomic_DNA"/>
</dbReference>
<dbReference type="SUPFAM" id="SSF51735">
    <property type="entry name" value="NAD(P)-binding Rossmann-fold domains"/>
    <property type="match status" value="1"/>
</dbReference>
<reference evidence="4" key="1">
    <citation type="submission" date="2016-09" db="EMBL/GenBank/DDBJ databases">
        <authorList>
            <person name="Jeantristanb JTB J.-T."/>
            <person name="Ricardo R."/>
        </authorList>
    </citation>
    <scope>NUCLEOTIDE SEQUENCE [LARGE SCALE GENOMIC DNA]</scope>
</reference>
<sequence length="260" mass="27091">MAGKNIIVLGATGEVGRQALASALAGDARSPVVVGAPTTQSVYSFGRQPPTVPTGAPGIDKLKHSGLDFDKLLAGDAVESRKLSEVQADAIIIALGTTRANAGSAANFIKIDREYVLAAAKFAKCDDKQQTLVYCSSGGSNSSAPFLYMKSKGLTEEGLAALSYADTVIARPGYLEVPGGRRESRWVEGIVGKVTSVLSKFSDSVAVTTPAVGSALVRAALEGSEALQKASLGHEEQLKGYRAWILPNPAILKAERESTI</sequence>
<dbReference type="PANTHER" id="PTHR14097:SF7">
    <property type="entry name" value="OXIDOREDUCTASE HTATIP2"/>
    <property type="match status" value="1"/>
</dbReference>
<dbReference type="GO" id="GO:0051170">
    <property type="term" value="P:import into nucleus"/>
    <property type="evidence" value="ECO:0007669"/>
    <property type="project" value="TreeGrafter"/>
</dbReference>
<accession>A0A238FJW0</accession>